<dbReference type="EMBL" id="AMKT01000024">
    <property type="protein sequence ID" value="OXG26492.1"/>
    <property type="molecule type" value="Genomic_DNA"/>
</dbReference>
<comment type="caution">
    <text evidence="4">The sequence shown here is derived from an EMBL/GenBank/DDBJ whole genome shotgun (WGS) entry which is preliminary data.</text>
</comment>
<feature type="domain" description="Impact N-terminal" evidence="3">
    <location>
        <begin position="113"/>
        <end position="201"/>
    </location>
</feature>
<organism evidence="4 5">
    <name type="scientific">Cryptococcus neoformans Tu259-1</name>
    <dbReference type="NCBI Taxonomy" id="1230072"/>
    <lineage>
        <taxon>Eukaryota</taxon>
        <taxon>Fungi</taxon>
        <taxon>Dikarya</taxon>
        <taxon>Basidiomycota</taxon>
        <taxon>Agaricomycotina</taxon>
        <taxon>Tremellomycetes</taxon>
        <taxon>Tremellales</taxon>
        <taxon>Cryptococcaceae</taxon>
        <taxon>Cryptococcus</taxon>
        <taxon>Cryptococcus neoformans species complex</taxon>
    </lineage>
</organism>
<dbReference type="SUPFAM" id="SSF54211">
    <property type="entry name" value="Ribosomal protein S5 domain 2-like"/>
    <property type="match status" value="1"/>
</dbReference>
<evidence type="ECO:0000313" key="4">
    <source>
        <dbReference type="EMBL" id="OXG26492.1"/>
    </source>
</evidence>
<dbReference type="Gene3D" id="3.30.230.30">
    <property type="entry name" value="Impact, N-terminal domain"/>
    <property type="match status" value="1"/>
</dbReference>
<dbReference type="PANTHER" id="PTHR16301">
    <property type="entry name" value="IMPACT-RELATED"/>
    <property type="match status" value="1"/>
</dbReference>
<dbReference type="GO" id="GO:0005737">
    <property type="term" value="C:cytoplasm"/>
    <property type="evidence" value="ECO:0007669"/>
    <property type="project" value="TreeGrafter"/>
</dbReference>
<accession>A0A854QHV6</accession>
<dbReference type="Pfam" id="PF01205">
    <property type="entry name" value="Impact_N"/>
    <property type="match status" value="1"/>
</dbReference>
<name>A0A854QHV6_CRYNE</name>
<dbReference type="GO" id="GO:0140469">
    <property type="term" value="P:GCN2-mediated signaling"/>
    <property type="evidence" value="ECO:0007669"/>
    <property type="project" value="TreeGrafter"/>
</dbReference>
<feature type="region of interest" description="Disordered" evidence="2">
    <location>
        <begin position="230"/>
        <end position="262"/>
    </location>
</feature>
<sequence length="292" mass="32047">MRPPKRSPSPHPPSKRPRPEPPSLHSWLHPHAPPPVLAHSPPLHHASSTFLTFTISFLPPPHVTAEASLAKEARRIVRELDVVGRVGPEVMAAEEGAFHAGEGRAPGRAPEKERAREPDHRMWACRALCLKEGKNGTEGEEAFQLVECFNDDGEKFGGERVLKVLREQNAVDVLSVCCRWYGGDMIGPIRFQHIATTVQTSLKSLLKLVQLRDLRQALDALDEEIASLRAQSTDRASSQTGPGPSLVSGNGNKNNEQGKYDSIQDVTKLQRLVSAKEKTVAVLLKKQNSTSA</sequence>
<dbReference type="OrthoDB" id="69641at2759"/>
<dbReference type="InterPro" id="IPR036956">
    <property type="entry name" value="Impact_N_sf"/>
</dbReference>
<comment type="similarity">
    <text evidence="1">Belongs to the IMPACT family.</text>
</comment>
<evidence type="ECO:0000313" key="5">
    <source>
        <dbReference type="Proteomes" id="UP000199727"/>
    </source>
</evidence>
<dbReference type="Proteomes" id="UP000199727">
    <property type="component" value="Unassembled WGS sequence"/>
</dbReference>
<dbReference type="AlphaFoldDB" id="A0A854QHV6"/>
<dbReference type="InterPro" id="IPR001498">
    <property type="entry name" value="Impact_N"/>
</dbReference>
<dbReference type="PANTHER" id="PTHR16301:SF25">
    <property type="entry name" value="PROTEIN IMPACT"/>
    <property type="match status" value="1"/>
</dbReference>
<dbReference type="InterPro" id="IPR020568">
    <property type="entry name" value="Ribosomal_Su5_D2-typ_SF"/>
</dbReference>
<evidence type="ECO:0000259" key="3">
    <source>
        <dbReference type="Pfam" id="PF01205"/>
    </source>
</evidence>
<evidence type="ECO:0000256" key="1">
    <source>
        <dbReference type="ARBA" id="ARBA00007665"/>
    </source>
</evidence>
<feature type="compositionally biased region" description="Pro residues" evidence="2">
    <location>
        <begin position="1"/>
        <end position="12"/>
    </location>
</feature>
<gene>
    <name evidence="4" type="ORF">C361_01251</name>
</gene>
<feature type="region of interest" description="Disordered" evidence="2">
    <location>
        <begin position="94"/>
        <end position="116"/>
    </location>
</feature>
<evidence type="ECO:0000256" key="2">
    <source>
        <dbReference type="SAM" id="MobiDB-lite"/>
    </source>
</evidence>
<dbReference type="InterPro" id="IPR023582">
    <property type="entry name" value="Impact"/>
</dbReference>
<protein>
    <recommendedName>
        <fullName evidence="3">Impact N-terminal domain-containing protein</fullName>
    </recommendedName>
</protein>
<dbReference type="GO" id="GO:0006446">
    <property type="term" value="P:regulation of translational initiation"/>
    <property type="evidence" value="ECO:0007669"/>
    <property type="project" value="TreeGrafter"/>
</dbReference>
<feature type="region of interest" description="Disordered" evidence="2">
    <location>
        <begin position="1"/>
        <end position="33"/>
    </location>
</feature>
<proteinExistence type="inferred from homology"/>
<reference evidence="4 5" key="1">
    <citation type="submission" date="2017-06" db="EMBL/GenBank/DDBJ databases">
        <title>Global population genomics of the pathogenic fungus Cryptococcus neoformans var. grubii.</title>
        <authorList>
            <person name="Cuomo C."/>
            <person name="Litvintseva A."/>
            <person name="Chen Y."/>
            <person name="Young S."/>
            <person name="Zeng Q."/>
            <person name="Chapman S."/>
            <person name="Gujja S."/>
            <person name="Saif S."/>
            <person name="Birren B."/>
        </authorList>
    </citation>
    <scope>NUCLEOTIDE SEQUENCE [LARGE SCALE GENOMIC DNA]</scope>
    <source>
        <strain evidence="4 5">Tu259-1</strain>
    </source>
</reference>
<feature type="compositionally biased region" description="Polar residues" evidence="2">
    <location>
        <begin position="230"/>
        <end position="257"/>
    </location>
</feature>